<dbReference type="Proteomes" id="UP001058381">
    <property type="component" value="Chromosome"/>
</dbReference>
<accession>A0A9Q9J5V1</accession>
<reference evidence="1" key="1">
    <citation type="submission" date="2022-04" db="EMBL/GenBank/DDBJ databases">
        <title>Xanthomonas prunicola pv. tritici, a pathogen causing a previously unreported foliar disease of wheat.</title>
        <authorList>
            <person name="Clavijo F."/>
            <person name="Curland R.D."/>
            <person name="Dill-Macky R."/>
            <person name="Pereyra S."/>
            <person name="Roman-Reyna V."/>
            <person name="Siri M.I."/>
        </authorList>
    </citation>
    <scope>NUCLEOTIDE SEQUENCE</scope>
    <source>
        <strain evidence="1">CIX249</strain>
    </source>
</reference>
<organism evidence="1 2">
    <name type="scientific">Xanthomonas prunicola</name>
    <dbReference type="NCBI Taxonomy" id="2053930"/>
    <lineage>
        <taxon>Bacteria</taxon>
        <taxon>Pseudomonadati</taxon>
        <taxon>Pseudomonadota</taxon>
        <taxon>Gammaproteobacteria</taxon>
        <taxon>Lysobacterales</taxon>
        <taxon>Lysobacteraceae</taxon>
        <taxon>Xanthomonas</taxon>
    </lineage>
</organism>
<sequence length="103" mass="11459">MNIGTQITARTVTFTSVETGRASSKVVVELSGNPDPRWQSCFNFVVQGRDGLYMEGRPRFDRSSFEGVLPTSEVDAFRHDLPEVLASTDTLARAQARKDADRH</sequence>
<dbReference type="AlphaFoldDB" id="A0A9Q9J5V1"/>
<proteinExistence type="predicted"/>
<gene>
    <name evidence="1" type="ORF">M0D43_08275</name>
</gene>
<protein>
    <submittedName>
        <fullName evidence="1">Uncharacterized protein</fullName>
    </submittedName>
</protein>
<dbReference type="EMBL" id="CP096142">
    <property type="protein sequence ID" value="UXA66953.1"/>
    <property type="molecule type" value="Genomic_DNA"/>
</dbReference>
<dbReference type="GeneID" id="75151343"/>
<name>A0A9Q9J5V1_9XANT</name>
<evidence type="ECO:0000313" key="2">
    <source>
        <dbReference type="Proteomes" id="UP001058381"/>
    </source>
</evidence>
<evidence type="ECO:0000313" key="1">
    <source>
        <dbReference type="EMBL" id="UXA66953.1"/>
    </source>
</evidence>
<dbReference type="RefSeq" id="WP_252164263.1">
    <property type="nucleotide sequence ID" value="NZ_CP094827.1"/>
</dbReference>